<comment type="caution">
    <text evidence="11">The sequence shown here is derived from an EMBL/GenBank/DDBJ whole genome shotgun (WGS) entry which is preliminary data.</text>
</comment>
<dbReference type="InterPro" id="IPR002197">
    <property type="entry name" value="HTH_Fis"/>
</dbReference>
<evidence type="ECO:0000256" key="6">
    <source>
        <dbReference type="ARBA" id="ARBA00023159"/>
    </source>
</evidence>
<feature type="domain" description="Response regulatory" evidence="10">
    <location>
        <begin position="12"/>
        <end position="127"/>
    </location>
</feature>
<dbReference type="Pfam" id="PF02954">
    <property type="entry name" value="HTH_8"/>
    <property type="match status" value="1"/>
</dbReference>
<evidence type="ECO:0000256" key="4">
    <source>
        <dbReference type="ARBA" id="ARBA00023015"/>
    </source>
</evidence>
<dbReference type="GO" id="GO:0005524">
    <property type="term" value="F:ATP binding"/>
    <property type="evidence" value="ECO:0007669"/>
    <property type="project" value="UniProtKB-KW"/>
</dbReference>
<dbReference type="PANTHER" id="PTHR32071:SF117">
    <property type="entry name" value="PTS-DEPENDENT DIHYDROXYACETONE KINASE OPERON REGULATORY PROTEIN-RELATED"/>
    <property type="match status" value="1"/>
</dbReference>
<evidence type="ECO:0000256" key="3">
    <source>
        <dbReference type="ARBA" id="ARBA00023012"/>
    </source>
</evidence>
<dbReference type="InterPro" id="IPR025944">
    <property type="entry name" value="Sigma_54_int_dom_CS"/>
</dbReference>
<dbReference type="InterPro" id="IPR025943">
    <property type="entry name" value="Sigma_54_int_dom_ATP-bd_2"/>
</dbReference>
<dbReference type="Pfam" id="PF25601">
    <property type="entry name" value="AAA_lid_14"/>
    <property type="match status" value="1"/>
</dbReference>
<dbReference type="CDD" id="cd00009">
    <property type="entry name" value="AAA"/>
    <property type="match status" value="1"/>
</dbReference>
<keyword evidence="6" id="KW-0010">Activator</keyword>
<dbReference type="InterPro" id="IPR009057">
    <property type="entry name" value="Homeodomain-like_sf"/>
</dbReference>
<dbReference type="RefSeq" id="WP_103221215.1">
    <property type="nucleotide sequence ID" value="NZ_PPCN01000001.1"/>
</dbReference>
<dbReference type="GO" id="GO:0000160">
    <property type="term" value="P:phosphorelay signal transduction system"/>
    <property type="evidence" value="ECO:0007669"/>
    <property type="project" value="UniProtKB-KW"/>
</dbReference>
<dbReference type="GO" id="GO:0043565">
    <property type="term" value="F:sequence-specific DNA binding"/>
    <property type="evidence" value="ECO:0007669"/>
    <property type="project" value="InterPro"/>
</dbReference>
<dbReference type="Proteomes" id="UP000236959">
    <property type="component" value="Unassembled WGS sequence"/>
</dbReference>
<protein>
    <submittedName>
        <fullName evidence="11">Two-component system repressor protein LuxO</fullName>
    </submittedName>
</protein>
<dbReference type="Gene3D" id="1.10.10.60">
    <property type="entry name" value="Homeodomain-like"/>
    <property type="match status" value="1"/>
</dbReference>
<dbReference type="PROSITE" id="PS00676">
    <property type="entry name" value="SIGMA54_INTERACT_2"/>
    <property type="match status" value="1"/>
</dbReference>
<dbReference type="InterPro" id="IPR027417">
    <property type="entry name" value="P-loop_NTPase"/>
</dbReference>
<reference evidence="11 12" key="1">
    <citation type="submission" date="2018-01" db="EMBL/GenBank/DDBJ databases">
        <title>Genomic Encyclopedia of Archaeal and Bacterial Type Strains, Phase II (KMG-II): from individual species to whole genera.</title>
        <authorList>
            <person name="Goeker M."/>
        </authorList>
    </citation>
    <scope>NUCLEOTIDE SEQUENCE [LARGE SCALE GENOMIC DNA]</scope>
    <source>
        <strain evidence="11 12">DSM 17023</strain>
    </source>
</reference>
<dbReference type="GO" id="GO:0006355">
    <property type="term" value="P:regulation of DNA-templated transcription"/>
    <property type="evidence" value="ECO:0007669"/>
    <property type="project" value="InterPro"/>
</dbReference>
<accession>A0A2S3V3V9</accession>
<dbReference type="SMART" id="SM00382">
    <property type="entry name" value="AAA"/>
    <property type="match status" value="1"/>
</dbReference>
<gene>
    <name evidence="11" type="ORF">CLV41_1011130</name>
</gene>
<evidence type="ECO:0000256" key="2">
    <source>
        <dbReference type="ARBA" id="ARBA00022840"/>
    </source>
</evidence>
<keyword evidence="1" id="KW-0547">Nucleotide-binding</keyword>
<dbReference type="InterPro" id="IPR002078">
    <property type="entry name" value="Sigma_54_int"/>
</dbReference>
<dbReference type="InterPro" id="IPR011006">
    <property type="entry name" value="CheY-like_superfamily"/>
</dbReference>
<dbReference type="SUPFAM" id="SSF52172">
    <property type="entry name" value="CheY-like"/>
    <property type="match status" value="1"/>
</dbReference>
<evidence type="ECO:0000313" key="11">
    <source>
        <dbReference type="EMBL" id="POF34672.1"/>
    </source>
</evidence>
<organism evidence="11 12">
    <name type="scientific">Roseibium marinum</name>
    <dbReference type="NCBI Taxonomy" id="281252"/>
    <lineage>
        <taxon>Bacteria</taxon>
        <taxon>Pseudomonadati</taxon>
        <taxon>Pseudomonadota</taxon>
        <taxon>Alphaproteobacteria</taxon>
        <taxon>Hyphomicrobiales</taxon>
        <taxon>Stappiaceae</taxon>
        <taxon>Roseibium</taxon>
    </lineage>
</organism>
<feature type="domain" description="Sigma-54 factor interaction" evidence="9">
    <location>
        <begin position="173"/>
        <end position="402"/>
    </location>
</feature>
<evidence type="ECO:0000259" key="10">
    <source>
        <dbReference type="PROSITE" id="PS50110"/>
    </source>
</evidence>
<keyword evidence="3" id="KW-0902">Two-component regulatory system</keyword>
<dbReference type="Pfam" id="PF00072">
    <property type="entry name" value="Response_reg"/>
    <property type="match status" value="1"/>
</dbReference>
<dbReference type="InterPro" id="IPR003593">
    <property type="entry name" value="AAA+_ATPase"/>
</dbReference>
<keyword evidence="12" id="KW-1185">Reference proteome</keyword>
<evidence type="ECO:0000256" key="7">
    <source>
        <dbReference type="ARBA" id="ARBA00023163"/>
    </source>
</evidence>
<dbReference type="PROSITE" id="PS00688">
    <property type="entry name" value="SIGMA54_INTERACT_3"/>
    <property type="match status" value="1"/>
</dbReference>
<evidence type="ECO:0000256" key="8">
    <source>
        <dbReference type="PROSITE-ProRule" id="PRU00169"/>
    </source>
</evidence>
<dbReference type="Gene3D" id="3.40.50.300">
    <property type="entry name" value="P-loop containing nucleotide triphosphate hydrolases"/>
    <property type="match status" value="1"/>
</dbReference>
<dbReference type="Gene3D" id="1.10.8.60">
    <property type="match status" value="1"/>
</dbReference>
<dbReference type="AlphaFoldDB" id="A0A2S3V3V9"/>
<keyword evidence="2" id="KW-0067">ATP-binding</keyword>
<evidence type="ECO:0000259" key="9">
    <source>
        <dbReference type="PROSITE" id="PS50045"/>
    </source>
</evidence>
<evidence type="ECO:0000256" key="5">
    <source>
        <dbReference type="ARBA" id="ARBA00023125"/>
    </source>
</evidence>
<dbReference type="Pfam" id="PF00158">
    <property type="entry name" value="Sigma54_activat"/>
    <property type="match status" value="1"/>
</dbReference>
<dbReference type="InterPro" id="IPR001789">
    <property type="entry name" value="Sig_transdc_resp-reg_receiver"/>
</dbReference>
<sequence>MGSNEGNALPVIVRVLDASASEAARTSAVCAKLSHSCTDPILYTESASCLQDLADKSTDILVIDLETIGGDEALEAYAVRCPKAVILAVSSRGSVSRAVSAMRAGAHDFLTKPFSLDALASKITFQLEQRRPVPAPAAPARSEPQDFRSASVISDPLPASNPVDPAPEGMNRLVGHSAQMRDIHDQIRRMAPSQAPVFITGESGTGKELCAKAVHDLSERRPSRFVTLNCAAIPRDLIESEIFGYVRGAFTGAVDNRAGAAEQADGGTLFLDEIGEMDLLLQSKLLRFLQTGTFQRLGDTQSRKVDARIICATNRNPVAEISAGRFREDLYYRLHVLPIHLPPLRERRDDILPLAETFLERYSKEERRGFKGFDADAEARIVSYGWPGNVRQLENTIRQMVVMNDGAAITFDMLPMVIRDQSSRPNAIIDLSRERSRTAAPSRPFGSIEPLWAQERRIIEDALDAFDGNIAMAAAALEISPSTIYRKRQSWTERSLLPLMS</sequence>
<dbReference type="InterPro" id="IPR058031">
    <property type="entry name" value="AAA_lid_NorR"/>
</dbReference>
<keyword evidence="5" id="KW-0238">DNA-binding</keyword>
<dbReference type="PROSITE" id="PS50045">
    <property type="entry name" value="SIGMA54_INTERACT_4"/>
    <property type="match status" value="1"/>
</dbReference>
<dbReference type="PANTHER" id="PTHR32071">
    <property type="entry name" value="TRANSCRIPTIONAL REGULATORY PROTEIN"/>
    <property type="match status" value="1"/>
</dbReference>
<dbReference type="PROSITE" id="PS50110">
    <property type="entry name" value="RESPONSE_REGULATORY"/>
    <property type="match status" value="1"/>
</dbReference>
<evidence type="ECO:0000313" key="12">
    <source>
        <dbReference type="Proteomes" id="UP000236959"/>
    </source>
</evidence>
<evidence type="ECO:0000256" key="1">
    <source>
        <dbReference type="ARBA" id="ARBA00022741"/>
    </source>
</evidence>
<keyword evidence="8" id="KW-0597">Phosphoprotein</keyword>
<keyword evidence="7" id="KW-0804">Transcription</keyword>
<dbReference type="SUPFAM" id="SSF52540">
    <property type="entry name" value="P-loop containing nucleoside triphosphate hydrolases"/>
    <property type="match status" value="1"/>
</dbReference>
<dbReference type="Gene3D" id="3.40.50.2300">
    <property type="match status" value="1"/>
</dbReference>
<dbReference type="EMBL" id="PPCN01000001">
    <property type="protein sequence ID" value="POF34672.1"/>
    <property type="molecule type" value="Genomic_DNA"/>
</dbReference>
<dbReference type="FunFam" id="3.40.50.300:FF:000006">
    <property type="entry name" value="DNA-binding transcriptional regulator NtrC"/>
    <property type="match status" value="1"/>
</dbReference>
<keyword evidence="4" id="KW-0805">Transcription regulation</keyword>
<dbReference type="SUPFAM" id="SSF46689">
    <property type="entry name" value="Homeodomain-like"/>
    <property type="match status" value="1"/>
</dbReference>
<dbReference type="OrthoDB" id="9802388at2"/>
<feature type="modified residue" description="4-aspartylphosphate" evidence="8">
    <location>
        <position position="64"/>
    </location>
</feature>
<name>A0A2S3V3V9_9HYPH</name>
<proteinExistence type="predicted"/>